<accession>A0A368Q0Z2</accession>
<dbReference type="EMBL" id="CM003529">
    <property type="protein sequence ID" value="RCV10880.1"/>
    <property type="molecule type" value="Genomic_DNA"/>
</dbReference>
<sequence length="101" mass="11944">MRASVAGKFSLSSEHIFSFLQKYKLSSLPFLWKVYVQFLHSKRVARLPFLWKCTVFLYSKQDLIFLHASDCFEDVFSSNINISYGHVSMNTRRNSRRQKNN</sequence>
<dbReference type="AlphaFoldDB" id="A0A368Q0Z2"/>
<protein>
    <submittedName>
        <fullName evidence="1">Uncharacterized protein</fullName>
    </submittedName>
</protein>
<gene>
    <name evidence="1" type="ORF">SETIT_2G144000v2</name>
</gene>
<organism evidence="1">
    <name type="scientific">Setaria italica</name>
    <name type="common">Foxtail millet</name>
    <name type="synonym">Panicum italicum</name>
    <dbReference type="NCBI Taxonomy" id="4555"/>
    <lineage>
        <taxon>Eukaryota</taxon>
        <taxon>Viridiplantae</taxon>
        <taxon>Streptophyta</taxon>
        <taxon>Embryophyta</taxon>
        <taxon>Tracheophyta</taxon>
        <taxon>Spermatophyta</taxon>
        <taxon>Magnoliopsida</taxon>
        <taxon>Liliopsida</taxon>
        <taxon>Poales</taxon>
        <taxon>Poaceae</taxon>
        <taxon>PACMAD clade</taxon>
        <taxon>Panicoideae</taxon>
        <taxon>Panicodae</taxon>
        <taxon>Paniceae</taxon>
        <taxon>Cenchrinae</taxon>
        <taxon>Setaria</taxon>
    </lineage>
</organism>
<proteinExistence type="predicted"/>
<name>A0A368Q0Z2_SETIT</name>
<evidence type="ECO:0000313" key="1">
    <source>
        <dbReference type="EMBL" id="RCV10880.1"/>
    </source>
</evidence>
<reference evidence="1" key="2">
    <citation type="submission" date="2015-07" db="EMBL/GenBank/DDBJ databases">
        <authorList>
            <person name="Noorani M."/>
        </authorList>
    </citation>
    <scope>NUCLEOTIDE SEQUENCE</scope>
    <source>
        <strain evidence="1">Yugu1</strain>
    </source>
</reference>
<reference evidence="1" key="1">
    <citation type="journal article" date="2012" name="Nat. Biotechnol.">
        <title>Reference genome sequence of the model plant Setaria.</title>
        <authorList>
            <person name="Bennetzen J.L."/>
            <person name="Schmutz J."/>
            <person name="Wang H."/>
            <person name="Percifield R."/>
            <person name="Hawkins J."/>
            <person name="Pontaroli A.C."/>
            <person name="Estep M."/>
            <person name="Feng L."/>
            <person name="Vaughn J.N."/>
            <person name="Grimwood J."/>
            <person name="Jenkins J."/>
            <person name="Barry K."/>
            <person name="Lindquist E."/>
            <person name="Hellsten U."/>
            <person name="Deshpande S."/>
            <person name="Wang X."/>
            <person name="Wu X."/>
            <person name="Mitros T."/>
            <person name="Triplett J."/>
            <person name="Yang X."/>
            <person name="Ye C.Y."/>
            <person name="Mauro-Herrera M."/>
            <person name="Wang L."/>
            <person name="Li P."/>
            <person name="Sharma M."/>
            <person name="Sharma R."/>
            <person name="Ronald P.C."/>
            <person name="Panaud O."/>
            <person name="Kellogg E.A."/>
            <person name="Brutnell T.P."/>
            <person name="Doust A.N."/>
            <person name="Tuskan G.A."/>
            <person name="Rokhsar D."/>
            <person name="Devos K.M."/>
        </authorList>
    </citation>
    <scope>NUCLEOTIDE SEQUENCE [LARGE SCALE GENOMIC DNA]</scope>
    <source>
        <strain evidence="1">Yugu1</strain>
    </source>
</reference>